<feature type="transmembrane region" description="Helical" evidence="8">
    <location>
        <begin position="315"/>
        <end position="334"/>
    </location>
</feature>
<dbReference type="AlphaFoldDB" id="A0A1B7LDZ7"/>
<reference evidence="9 10" key="1">
    <citation type="submission" date="2016-04" db="EMBL/GenBank/DDBJ databases">
        <authorList>
            <person name="Evans L.H."/>
            <person name="Alamgir A."/>
            <person name="Owens N."/>
            <person name="Weber N.D."/>
            <person name="Virtaneva K."/>
            <person name="Barbian K."/>
            <person name="Babar A."/>
            <person name="Rosenke K."/>
        </authorList>
    </citation>
    <scope>NUCLEOTIDE SEQUENCE [LARGE SCALE GENOMIC DNA]</scope>
    <source>
        <strain evidence="9 10">LMa1</strain>
    </source>
</reference>
<dbReference type="PANTHER" id="PTHR34975">
    <property type="entry name" value="SPORE GERMINATION PROTEIN A2"/>
    <property type="match status" value="1"/>
</dbReference>
<evidence type="ECO:0000313" key="10">
    <source>
        <dbReference type="Proteomes" id="UP000078532"/>
    </source>
</evidence>
<feature type="transmembrane region" description="Helical" evidence="8">
    <location>
        <begin position="87"/>
        <end position="106"/>
    </location>
</feature>
<evidence type="ECO:0000256" key="7">
    <source>
        <dbReference type="ARBA" id="ARBA00023136"/>
    </source>
</evidence>
<feature type="transmembrane region" description="Helical" evidence="8">
    <location>
        <begin position="230"/>
        <end position="249"/>
    </location>
</feature>
<feature type="transmembrane region" description="Helical" evidence="8">
    <location>
        <begin position="157"/>
        <end position="174"/>
    </location>
</feature>
<dbReference type="Pfam" id="PF03845">
    <property type="entry name" value="Spore_permease"/>
    <property type="match status" value="1"/>
</dbReference>
<comment type="subcellular location">
    <subcellularLocation>
        <location evidence="1">Membrane</location>
        <topology evidence="1">Multi-pass membrane protein</topology>
    </subcellularLocation>
</comment>
<dbReference type="NCBIfam" id="TIGR00912">
    <property type="entry name" value="2A0309"/>
    <property type="match status" value="1"/>
</dbReference>
<feature type="transmembrane region" description="Helical" evidence="8">
    <location>
        <begin position="278"/>
        <end position="303"/>
    </location>
</feature>
<comment type="caution">
    <text evidence="9">The sequence shown here is derived from an EMBL/GenBank/DDBJ whole genome shotgun (WGS) entry which is preliminary data.</text>
</comment>
<dbReference type="Proteomes" id="UP000078532">
    <property type="component" value="Unassembled WGS sequence"/>
</dbReference>
<protein>
    <submittedName>
        <fullName evidence="9">Uncharacterized protein</fullName>
    </submittedName>
</protein>
<dbReference type="RefSeq" id="WP_066668808.1">
    <property type="nucleotide sequence ID" value="NZ_LYVF01000165.1"/>
</dbReference>
<dbReference type="GO" id="GO:0009847">
    <property type="term" value="P:spore germination"/>
    <property type="evidence" value="ECO:0007669"/>
    <property type="project" value="InterPro"/>
</dbReference>
<proteinExistence type="inferred from homology"/>
<evidence type="ECO:0000313" key="9">
    <source>
        <dbReference type="EMBL" id="OAT81275.1"/>
    </source>
</evidence>
<keyword evidence="7 8" id="KW-0472">Membrane</keyword>
<sequence length="375" mass="40192">MDKNAGDDAYRLEKGRINSRQLAFLIITTVISTADIYQPALVARAAGRDAWIAVIMATAAGIGIWFLCAALARRFPRETVIQYSRRVLGPWAGGAAGLAFIIFFFFTSASTTRMLSDIMNSAYMPATPLAVFSLSLLVVGAYTVLAGVEVLGRVNELLLPLGMATLLFVGAASLPGADFNRFLPVLENGPGPVGWAAVMLAGYLGEAVIILMLFPYIVDQEKTTAAGARAVAAVGAALQVGVLAIALFGPGVTADLTFPALEMVRRIKLGDLITNLDILMMMVWVGGVYLKLSTIYYVTVLGLAQWLGLRDYRPLVAPLGVCMAAFSVFAYHGIDDYTAMLTDVFPGYTFVYELVLPLLLLLAAAWRGLGKKESN</sequence>
<evidence type="ECO:0000256" key="6">
    <source>
        <dbReference type="ARBA" id="ARBA00022989"/>
    </source>
</evidence>
<evidence type="ECO:0000256" key="5">
    <source>
        <dbReference type="ARBA" id="ARBA00022692"/>
    </source>
</evidence>
<feature type="transmembrane region" description="Helical" evidence="8">
    <location>
        <begin position="126"/>
        <end position="145"/>
    </location>
</feature>
<feature type="transmembrane region" description="Helical" evidence="8">
    <location>
        <begin position="50"/>
        <end position="75"/>
    </location>
</feature>
<organism evidence="9 10">
    <name type="scientific">Desulfotomaculum copahuensis</name>
    <dbReference type="NCBI Taxonomy" id="1838280"/>
    <lineage>
        <taxon>Bacteria</taxon>
        <taxon>Bacillati</taxon>
        <taxon>Bacillota</taxon>
        <taxon>Clostridia</taxon>
        <taxon>Eubacteriales</taxon>
        <taxon>Desulfotomaculaceae</taxon>
        <taxon>Desulfotomaculum</taxon>
    </lineage>
</organism>
<evidence type="ECO:0000256" key="1">
    <source>
        <dbReference type="ARBA" id="ARBA00004141"/>
    </source>
</evidence>
<keyword evidence="3" id="KW-0813">Transport</keyword>
<dbReference type="STRING" id="1838280.A6M21_00315"/>
<dbReference type="GO" id="GO:0016020">
    <property type="term" value="C:membrane"/>
    <property type="evidence" value="ECO:0007669"/>
    <property type="project" value="UniProtKB-SubCell"/>
</dbReference>
<evidence type="ECO:0000256" key="2">
    <source>
        <dbReference type="ARBA" id="ARBA00007998"/>
    </source>
</evidence>
<evidence type="ECO:0000256" key="4">
    <source>
        <dbReference type="ARBA" id="ARBA00022544"/>
    </source>
</evidence>
<name>A0A1B7LDZ7_9FIRM</name>
<accession>A0A1B7LDZ7</accession>
<gene>
    <name evidence="9" type="ORF">A6M21_00315</name>
</gene>
<dbReference type="PANTHER" id="PTHR34975:SF2">
    <property type="entry name" value="SPORE GERMINATION PROTEIN A2"/>
    <property type="match status" value="1"/>
</dbReference>
<feature type="transmembrane region" description="Helical" evidence="8">
    <location>
        <begin position="194"/>
        <end position="218"/>
    </location>
</feature>
<dbReference type="InterPro" id="IPR004761">
    <property type="entry name" value="Spore_GerAB"/>
</dbReference>
<evidence type="ECO:0000256" key="3">
    <source>
        <dbReference type="ARBA" id="ARBA00022448"/>
    </source>
</evidence>
<dbReference type="OrthoDB" id="1675410at2"/>
<comment type="similarity">
    <text evidence="2">Belongs to the amino acid-polyamine-organocation (APC) superfamily. Spore germination protein (SGP) (TC 2.A.3.9) family.</text>
</comment>
<keyword evidence="6 8" id="KW-1133">Transmembrane helix</keyword>
<keyword evidence="4" id="KW-0309">Germination</keyword>
<dbReference type="EMBL" id="LYVF01000165">
    <property type="protein sequence ID" value="OAT81275.1"/>
    <property type="molecule type" value="Genomic_DNA"/>
</dbReference>
<keyword evidence="5 8" id="KW-0812">Transmembrane</keyword>
<keyword evidence="10" id="KW-1185">Reference proteome</keyword>
<feature type="transmembrane region" description="Helical" evidence="8">
    <location>
        <begin position="21"/>
        <end position="38"/>
    </location>
</feature>
<evidence type="ECO:0000256" key="8">
    <source>
        <dbReference type="SAM" id="Phobius"/>
    </source>
</evidence>
<dbReference type="Gene3D" id="1.20.1740.10">
    <property type="entry name" value="Amino acid/polyamine transporter I"/>
    <property type="match status" value="1"/>
</dbReference>
<feature type="transmembrane region" description="Helical" evidence="8">
    <location>
        <begin position="346"/>
        <end position="366"/>
    </location>
</feature>